<keyword evidence="1" id="KW-0732">Signal</keyword>
<name>A0AA37HX80_SEGBR</name>
<evidence type="ECO:0000313" key="2">
    <source>
        <dbReference type="EMBL" id="GJG27407.1"/>
    </source>
</evidence>
<comment type="caution">
    <text evidence="2">The sequence shown here is derived from an EMBL/GenBank/DDBJ whole genome shotgun (WGS) entry which is preliminary data.</text>
</comment>
<proteinExistence type="predicted"/>
<accession>A0AA37HX80</accession>
<feature type="signal peptide" evidence="1">
    <location>
        <begin position="1"/>
        <end position="19"/>
    </location>
</feature>
<dbReference type="RefSeq" id="WP_039871155.1">
    <property type="nucleotide sequence ID" value="NZ_BPTR01000001.1"/>
</dbReference>
<evidence type="ECO:0000313" key="3">
    <source>
        <dbReference type="Proteomes" id="UP000887043"/>
    </source>
</evidence>
<gene>
    <name evidence="2" type="ORF">PRRU23_11070</name>
</gene>
<protein>
    <submittedName>
        <fullName evidence="2">Uncharacterized protein</fullName>
    </submittedName>
</protein>
<dbReference type="AlphaFoldDB" id="A0AA37HX80"/>
<sequence>MKKILATAFFATLCLALNAKEVNYEIITSCGDVYEISEVGDDITIEDIVEFAIEIDNIFCGE</sequence>
<dbReference type="Proteomes" id="UP000887043">
    <property type="component" value="Unassembled WGS sequence"/>
</dbReference>
<reference evidence="2" key="1">
    <citation type="submission" date="2021-08" db="EMBL/GenBank/DDBJ databases">
        <title>Prevotella lacticifex sp. nov., isolated from rumen of cow.</title>
        <authorList>
            <person name="Shinkai T."/>
            <person name="Ikeyama N."/>
            <person name="Kumagai M."/>
            <person name="Ohmori H."/>
            <person name="Sakamoto M."/>
            <person name="Ohkuma M."/>
            <person name="Mitsumori M."/>
        </authorList>
    </citation>
    <scope>NUCLEOTIDE SEQUENCE</scope>
    <source>
        <strain evidence="2">DSM 11371</strain>
    </source>
</reference>
<evidence type="ECO:0000256" key="1">
    <source>
        <dbReference type="SAM" id="SignalP"/>
    </source>
</evidence>
<organism evidence="2 3">
    <name type="scientific">Segatella bryantii</name>
    <name type="common">Prevotella bryantii</name>
    <dbReference type="NCBI Taxonomy" id="77095"/>
    <lineage>
        <taxon>Bacteria</taxon>
        <taxon>Pseudomonadati</taxon>
        <taxon>Bacteroidota</taxon>
        <taxon>Bacteroidia</taxon>
        <taxon>Bacteroidales</taxon>
        <taxon>Prevotellaceae</taxon>
        <taxon>Segatella</taxon>
    </lineage>
</organism>
<dbReference type="EMBL" id="BPTR01000001">
    <property type="protein sequence ID" value="GJG27407.1"/>
    <property type="molecule type" value="Genomic_DNA"/>
</dbReference>
<feature type="chain" id="PRO_5041420140" evidence="1">
    <location>
        <begin position="20"/>
        <end position="62"/>
    </location>
</feature>